<keyword evidence="6" id="KW-0164">Citrullination</keyword>
<dbReference type="PANTHER" id="PTHR13557">
    <property type="entry name" value="COILED-COIL DOMAIN-CONTAINING PROTEIN 86"/>
    <property type="match status" value="1"/>
</dbReference>
<reference evidence="11" key="1">
    <citation type="submission" date="2021-01" db="EMBL/GenBank/DDBJ databases">
        <authorList>
            <person name="Corre E."/>
            <person name="Pelletier E."/>
            <person name="Niang G."/>
            <person name="Scheremetjew M."/>
            <person name="Finn R."/>
            <person name="Kale V."/>
            <person name="Holt S."/>
            <person name="Cochrane G."/>
            <person name="Meng A."/>
            <person name="Brown T."/>
            <person name="Cohen L."/>
        </authorList>
    </citation>
    <scope>NUCLEOTIDE SEQUENCE</scope>
    <source>
        <strain evidence="11">CCMP645</strain>
    </source>
</reference>
<evidence type="ECO:0000313" key="11">
    <source>
        <dbReference type="EMBL" id="CAE0787680.1"/>
    </source>
</evidence>
<evidence type="ECO:0000256" key="6">
    <source>
        <dbReference type="ARBA" id="ARBA00022934"/>
    </source>
</evidence>
<name>A0A7S4C5K7_CHRCT</name>
<feature type="compositionally biased region" description="Basic and acidic residues" evidence="10">
    <location>
        <begin position="65"/>
        <end position="94"/>
    </location>
</feature>
<dbReference type="AlphaFoldDB" id="A0A7S4C5K7"/>
<keyword evidence="5" id="KW-0597">Phosphoprotein</keyword>
<evidence type="ECO:0000256" key="2">
    <source>
        <dbReference type="ARBA" id="ARBA00004604"/>
    </source>
</evidence>
<evidence type="ECO:0000256" key="8">
    <source>
        <dbReference type="ARBA" id="ARBA00023242"/>
    </source>
</evidence>
<feature type="compositionally biased region" description="Basic residues" evidence="10">
    <location>
        <begin position="107"/>
        <end position="119"/>
    </location>
</feature>
<keyword evidence="7" id="KW-0175">Coiled coil</keyword>
<evidence type="ECO:0000256" key="7">
    <source>
        <dbReference type="ARBA" id="ARBA00023054"/>
    </source>
</evidence>
<evidence type="ECO:0000256" key="9">
    <source>
        <dbReference type="ARBA" id="ARBA00093307"/>
    </source>
</evidence>
<feature type="region of interest" description="Disordered" evidence="10">
    <location>
        <begin position="54"/>
        <end position="127"/>
    </location>
</feature>
<accession>A0A7S4C5K7</accession>
<dbReference type="GO" id="GO:0005694">
    <property type="term" value="C:chromosome"/>
    <property type="evidence" value="ECO:0007669"/>
    <property type="project" value="UniProtKB-SubCell"/>
</dbReference>
<evidence type="ECO:0000256" key="4">
    <source>
        <dbReference type="ARBA" id="ARBA00022454"/>
    </source>
</evidence>
<evidence type="ECO:0000256" key="5">
    <source>
        <dbReference type="ARBA" id="ARBA00022553"/>
    </source>
</evidence>
<dbReference type="InterPro" id="IPR026570">
    <property type="entry name" value="CCDC86"/>
</dbReference>
<evidence type="ECO:0000256" key="3">
    <source>
        <dbReference type="ARBA" id="ARBA00016738"/>
    </source>
</evidence>
<evidence type="ECO:0000256" key="1">
    <source>
        <dbReference type="ARBA" id="ARBA00004286"/>
    </source>
</evidence>
<comment type="subcellular location">
    <subcellularLocation>
        <location evidence="1">Chromosome</location>
    </subcellularLocation>
    <subcellularLocation>
        <location evidence="2">Nucleus</location>
        <location evidence="2">Nucleolus</location>
    </subcellularLocation>
</comment>
<dbReference type="PANTHER" id="PTHR13557:SF1">
    <property type="entry name" value="COILED-COIL DOMAIN-CONTAINING PROTEIN 86"/>
    <property type="match status" value="1"/>
</dbReference>
<gene>
    <name evidence="11" type="ORF">PCAR00345_LOCUS40388</name>
</gene>
<evidence type="ECO:0000256" key="10">
    <source>
        <dbReference type="SAM" id="MobiDB-lite"/>
    </source>
</evidence>
<organism evidence="11">
    <name type="scientific">Chrysotila carterae</name>
    <name type="common">Marine alga</name>
    <name type="synonym">Syracosphaera carterae</name>
    <dbReference type="NCBI Taxonomy" id="13221"/>
    <lineage>
        <taxon>Eukaryota</taxon>
        <taxon>Haptista</taxon>
        <taxon>Haptophyta</taxon>
        <taxon>Prymnesiophyceae</taxon>
        <taxon>Isochrysidales</taxon>
        <taxon>Isochrysidaceae</taxon>
        <taxon>Chrysotila</taxon>
    </lineage>
</organism>
<proteinExistence type="predicted"/>
<sequence length="127" mass="14928">MVVLHRGLRRCLTLLAHTTMGKIRSWKPATGIRASGSTNVPQLRSSWDKRLQQRAERAALQAAQREVDEKIRSVKQEERKRREEKEKKKEENKQKGMQYQVISNTSKIKKMSKRQLKNIKKMDTTKK</sequence>
<dbReference type="GO" id="GO:0005730">
    <property type="term" value="C:nucleolus"/>
    <property type="evidence" value="ECO:0007669"/>
    <property type="project" value="UniProtKB-SubCell"/>
</dbReference>
<keyword evidence="4" id="KW-0158">Chromosome</keyword>
<keyword evidence="8" id="KW-0539">Nucleus</keyword>
<protein>
    <recommendedName>
        <fullName evidence="3">Coiled-coil domain-containing protein 86</fullName>
    </recommendedName>
</protein>
<comment type="function">
    <text evidence="9">Required for proper chromosome segregation during mitosis and error-free mitotic progression.</text>
</comment>
<dbReference type="EMBL" id="HBIZ01065798">
    <property type="protein sequence ID" value="CAE0787680.1"/>
    <property type="molecule type" value="Transcribed_RNA"/>
</dbReference>